<gene>
    <name evidence="1" type="ORF">GCM10011518_37660</name>
</gene>
<evidence type="ECO:0008006" key="3">
    <source>
        <dbReference type="Google" id="ProtNLM"/>
    </source>
</evidence>
<organism evidence="1 2">
    <name type="scientific">Flavobacterium limi</name>
    <dbReference type="NCBI Taxonomy" id="2045105"/>
    <lineage>
        <taxon>Bacteria</taxon>
        <taxon>Pseudomonadati</taxon>
        <taxon>Bacteroidota</taxon>
        <taxon>Flavobacteriia</taxon>
        <taxon>Flavobacteriales</taxon>
        <taxon>Flavobacteriaceae</taxon>
        <taxon>Flavobacterium</taxon>
    </lineage>
</organism>
<name>A0ABQ1URC7_9FLAO</name>
<dbReference type="EMBL" id="BMKP01000010">
    <property type="protein sequence ID" value="GGF24771.1"/>
    <property type="molecule type" value="Genomic_DNA"/>
</dbReference>
<sequence length="135" mass="15573">MRQLLCVTIFLLSINAISQTDIKNQIIGSWKVENVLTKSNNKEMAELSQAFKNSIFLFKQNQDFNFTASQKSQFTSMLTQMLQNQKWLFDKKRNIIKIGTAKDRYTIMGITPKIENNKAFFSLDESGLNLVLVKI</sequence>
<dbReference type="Proteomes" id="UP000655016">
    <property type="component" value="Unassembled WGS sequence"/>
</dbReference>
<comment type="caution">
    <text evidence="1">The sequence shown here is derived from an EMBL/GenBank/DDBJ whole genome shotgun (WGS) entry which is preliminary data.</text>
</comment>
<proteinExistence type="predicted"/>
<keyword evidence="2" id="KW-1185">Reference proteome</keyword>
<evidence type="ECO:0000313" key="1">
    <source>
        <dbReference type="EMBL" id="GGF24771.1"/>
    </source>
</evidence>
<protein>
    <recommendedName>
        <fullName evidence="3">Lipocalin-like domain-containing protein</fullName>
    </recommendedName>
</protein>
<reference evidence="2" key="1">
    <citation type="journal article" date="2019" name="Int. J. Syst. Evol. Microbiol.">
        <title>The Global Catalogue of Microorganisms (GCM) 10K type strain sequencing project: providing services to taxonomists for standard genome sequencing and annotation.</title>
        <authorList>
            <consortium name="The Broad Institute Genomics Platform"/>
            <consortium name="The Broad Institute Genome Sequencing Center for Infectious Disease"/>
            <person name="Wu L."/>
            <person name="Ma J."/>
        </authorList>
    </citation>
    <scope>NUCLEOTIDE SEQUENCE [LARGE SCALE GENOMIC DNA]</scope>
    <source>
        <strain evidence="2">CGMCC 1.16060</strain>
    </source>
</reference>
<accession>A0ABQ1URC7</accession>
<evidence type="ECO:0000313" key="2">
    <source>
        <dbReference type="Proteomes" id="UP000655016"/>
    </source>
</evidence>
<dbReference type="RefSeq" id="WP_163395988.1">
    <property type="nucleotide sequence ID" value="NZ_BMKP01000010.1"/>
</dbReference>